<dbReference type="VEuPathDB" id="FungiDB:YALI1_C15610g"/>
<proteinExistence type="predicted"/>
<dbReference type="VEuPathDB" id="FungiDB:YALI0_C11165g"/>
<evidence type="ECO:0000313" key="3">
    <source>
        <dbReference type="Proteomes" id="UP000256601"/>
    </source>
</evidence>
<evidence type="ECO:0000313" key="2">
    <source>
        <dbReference type="EMBL" id="RDW22542.1"/>
    </source>
</evidence>
<protein>
    <submittedName>
        <fullName evidence="2">Uncharacterized protein</fullName>
    </submittedName>
</protein>
<dbReference type="AlphaFoldDB" id="A0A371BXJ3"/>
<feature type="chain" id="PRO_5030068640" evidence="1">
    <location>
        <begin position="18"/>
        <end position="180"/>
    </location>
</feature>
<dbReference type="Proteomes" id="UP000256601">
    <property type="component" value="Unassembled WGS sequence"/>
</dbReference>
<organism evidence="2 3">
    <name type="scientific">Yarrowia lipolytica</name>
    <name type="common">Candida lipolytica</name>
    <dbReference type="NCBI Taxonomy" id="4952"/>
    <lineage>
        <taxon>Eukaryota</taxon>
        <taxon>Fungi</taxon>
        <taxon>Dikarya</taxon>
        <taxon>Ascomycota</taxon>
        <taxon>Saccharomycotina</taxon>
        <taxon>Dipodascomycetes</taxon>
        <taxon>Dipodascales</taxon>
        <taxon>Dipodascales incertae sedis</taxon>
        <taxon>Yarrowia</taxon>
    </lineage>
</organism>
<gene>
    <name evidence="2" type="ORF">B0I71DRAFT_66996</name>
</gene>
<evidence type="ECO:0000256" key="1">
    <source>
        <dbReference type="SAM" id="SignalP"/>
    </source>
</evidence>
<sequence>MKFSVLALATMLGWALGLVVTEDPSQLEYLKTPETNHIFWAYAKIIPGLAAANIVTNAGALALKMGLDVPFVNSRDLSIPPTHDELVAGLQLVLQYSAESGRDWYSAVNPTLPIYAIKWVVGKAAQPYTAEDLKVSRRTVFNMYMAQTIARHAENALNAKIVINDPNVTVTVVISPAPAS</sequence>
<feature type="signal peptide" evidence="1">
    <location>
        <begin position="1"/>
        <end position="17"/>
    </location>
</feature>
<keyword evidence="1" id="KW-0732">Signal</keyword>
<dbReference type="EMBL" id="KZ859226">
    <property type="protein sequence ID" value="RDW22542.1"/>
    <property type="molecule type" value="Genomic_DNA"/>
</dbReference>
<accession>A0A371BXJ3</accession>
<name>A0A371BXJ3_YARLL</name>
<feature type="non-terminal residue" evidence="2">
    <location>
        <position position="180"/>
    </location>
</feature>
<reference evidence="2 3" key="1">
    <citation type="submission" date="2018-07" db="EMBL/GenBank/DDBJ databases">
        <title>Draft Genome Assemblies for Five Robust Yarrowia lipolytica Strains Exhibiting High Lipid Production and Pentose Sugar Utilization and Sugar Alcohol Secretion from Undetoxified Lignocellulosic Biomass Hydrolysates.</title>
        <authorList>
            <consortium name="DOE Joint Genome Institute"/>
            <person name="Walker C."/>
            <person name="Ryu S."/>
            <person name="Na H."/>
            <person name="Zane M."/>
            <person name="LaButti K."/>
            <person name="Lipzen A."/>
            <person name="Haridas S."/>
            <person name="Barry K."/>
            <person name="Grigoriev I.V."/>
            <person name="Quarterman J."/>
            <person name="Slininger P."/>
            <person name="Dien B."/>
            <person name="Trinh C.T."/>
        </authorList>
    </citation>
    <scope>NUCLEOTIDE SEQUENCE [LARGE SCALE GENOMIC DNA]</scope>
    <source>
        <strain evidence="2 3">YB392</strain>
    </source>
</reference>